<feature type="domain" description="HTH lysR-type" evidence="5">
    <location>
        <begin position="6"/>
        <end position="63"/>
    </location>
</feature>
<keyword evidence="4" id="KW-0804">Transcription</keyword>
<dbReference type="InterPro" id="IPR036388">
    <property type="entry name" value="WH-like_DNA-bd_sf"/>
</dbReference>
<dbReference type="InterPro" id="IPR000847">
    <property type="entry name" value="LysR_HTH_N"/>
</dbReference>
<dbReference type="FunFam" id="1.10.10.10:FF:000001">
    <property type="entry name" value="LysR family transcriptional regulator"/>
    <property type="match status" value="1"/>
</dbReference>
<evidence type="ECO:0000256" key="1">
    <source>
        <dbReference type="ARBA" id="ARBA00009437"/>
    </source>
</evidence>
<protein>
    <submittedName>
        <fullName evidence="6">DNA-binding transcriptional LysR family regulator</fullName>
    </submittedName>
</protein>
<dbReference type="SUPFAM" id="SSF46785">
    <property type="entry name" value="Winged helix' DNA-binding domain"/>
    <property type="match status" value="1"/>
</dbReference>
<evidence type="ECO:0000259" key="5">
    <source>
        <dbReference type="PROSITE" id="PS50931"/>
    </source>
</evidence>
<dbReference type="EMBL" id="JAASRO010000001">
    <property type="protein sequence ID" value="NIK56541.1"/>
    <property type="molecule type" value="Genomic_DNA"/>
</dbReference>
<name>A0A7X5ZZU3_9ACTN</name>
<evidence type="ECO:0000313" key="7">
    <source>
        <dbReference type="Proteomes" id="UP000555407"/>
    </source>
</evidence>
<dbReference type="Proteomes" id="UP000555407">
    <property type="component" value="Unassembled WGS sequence"/>
</dbReference>
<reference evidence="6 7" key="1">
    <citation type="submission" date="2020-03" db="EMBL/GenBank/DDBJ databases">
        <title>Sequencing the genomes of 1000 actinobacteria strains.</title>
        <authorList>
            <person name="Klenk H.-P."/>
        </authorList>
    </citation>
    <scope>NUCLEOTIDE SEQUENCE [LARGE SCALE GENOMIC DNA]</scope>
    <source>
        <strain evidence="6 7">DSM 45490</strain>
    </source>
</reference>
<dbReference type="Gene3D" id="3.40.190.10">
    <property type="entry name" value="Periplasmic binding protein-like II"/>
    <property type="match status" value="2"/>
</dbReference>
<keyword evidence="2" id="KW-0805">Transcription regulation</keyword>
<dbReference type="GO" id="GO:0032993">
    <property type="term" value="C:protein-DNA complex"/>
    <property type="evidence" value="ECO:0007669"/>
    <property type="project" value="TreeGrafter"/>
</dbReference>
<comment type="similarity">
    <text evidence="1">Belongs to the LysR transcriptional regulatory family.</text>
</comment>
<dbReference type="PROSITE" id="PS50931">
    <property type="entry name" value="HTH_LYSR"/>
    <property type="match status" value="1"/>
</dbReference>
<dbReference type="InterPro" id="IPR005119">
    <property type="entry name" value="LysR_subst-bd"/>
</dbReference>
<dbReference type="GO" id="GO:0003700">
    <property type="term" value="F:DNA-binding transcription factor activity"/>
    <property type="evidence" value="ECO:0007669"/>
    <property type="project" value="InterPro"/>
</dbReference>
<evidence type="ECO:0000256" key="3">
    <source>
        <dbReference type="ARBA" id="ARBA00023125"/>
    </source>
</evidence>
<keyword evidence="7" id="KW-1185">Reference proteome</keyword>
<dbReference type="CDD" id="cd08414">
    <property type="entry name" value="PBP2_LTTR_aromatics_like"/>
    <property type="match status" value="1"/>
</dbReference>
<evidence type="ECO:0000256" key="4">
    <source>
        <dbReference type="ARBA" id="ARBA00023163"/>
    </source>
</evidence>
<dbReference type="PANTHER" id="PTHR30346">
    <property type="entry name" value="TRANSCRIPTIONAL DUAL REGULATOR HCAR-RELATED"/>
    <property type="match status" value="1"/>
</dbReference>
<evidence type="ECO:0000256" key="2">
    <source>
        <dbReference type="ARBA" id="ARBA00023015"/>
    </source>
</evidence>
<dbReference type="SUPFAM" id="SSF53850">
    <property type="entry name" value="Periplasmic binding protein-like II"/>
    <property type="match status" value="1"/>
</dbReference>
<accession>A0A7X5ZZU3</accession>
<dbReference type="AlphaFoldDB" id="A0A7X5ZZU3"/>
<dbReference type="PANTHER" id="PTHR30346:SF17">
    <property type="entry name" value="LYSR FAMILY TRANSCRIPTIONAL REGULATOR"/>
    <property type="match status" value="1"/>
</dbReference>
<organism evidence="6 7">
    <name type="scientific">Kribbella shirazensis</name>
    <dbReference type="NCBI Taxonomy" id="1105143"/>
    <lineage>
        <taxon>Bacteria</taxon>
        <taxon>Bacillati</taxon>
        <taxon>Actinomycetota</taxon>
        <taxon>Actinomycetes</taxon>
        <taxon>Propionibacteriales</taxon>
        <taxon>Kribbellaceae</taxon>
        <taxon>Kribbella</taxon>
    </lineage>
</organism>
<keyword evidence="3 6" id="KW-0238">DNA-binding</keyword>
<dbReference type="Pfam" id="PF00126">
    <property type="entry name" value="HTH_1"/>
    <property type="match status" value="1"/>
</dbReference>
<dbReference type="Pfam" id="PF03466">
    <property type="entry name" value="LysR_substrate"/>
    <property type="match status" value="1"/>
</dbReference>
<dbReference type="RefSeq" id="WP_167205965.1">
    <property type="nucleotide sequence ID" value="NZ_JAASRO010000001.1"/>
</dbReference>
<gene>
    <name evidence="6" type="ORF">BJY22_002258</name>
</gene>
<dbReference type="PRINTS" id="PR00039">
    <property type="entry name" value="HTHLYSR"/>
</dbReference>
<dbReference type="InterPro" id="IPR036390">
    <property type="entry name" value="WH_DNA-bd_sf"/>
</dbReference>
<comment type="caution">
    <text evidence="6">The sequence shown here is derived from an EMBL/GenBank/DDBJ whole genome shotgun (WGS) entry which is preliminary data.</text>
</comment>
<dbReference type="GO" id="GO:0003677">
    <property type="term" value="F:DNA binding"/>
    <property type="evidence" value="ECO:0007669"/>
    <property type="project" value="UniProtKB-KW"/>
</dbReference>
<evidence type="ECO:0000313" key="6">
    <source>
        <dbReference type="EMBL" id="NIK56541.1"/>
    </source>
</evidence>
<dbReference type="Gene3D" id="1.10.10.10">
    <property type="entry name" value="Winged helix-like DNA-binding domain superfamily/Winged helix DNA-binding domain"/>
    <property type="match status" value="1"/>
</dbReference>
<proteinExistence type="inferred from homology"/>
<sequence length="314" mass="33707">MDRPELVLAQLYAFAVLAEELHFGRAAARLGIAQPPLSQQIQRLEKSVGHSLFQRGPGRVTLTAAGRELLPRAERALAELGDGLAAARAAGSGHAGRLRIGFAASLALTVLPNLLLAFRRRYPDVQLDIREMTSAPQLQALRDNVIDIGLIREPPTEDPDLRFRTLLTEPLVAVLPSAHQLAARRSVDPAQLASEPFVLLPRPAGPQLYDRIVEVCTAAGFTPRIAQHAVEWQTVCALVAAGLGVSIAPASVRRIRLSSTAFRTLEPRTARTKIAVAWRADDHDPVVTNLLEVVSPAARSSRRGGSSVSGPGTS</sequence>